<protein>
    <submittedName>
        <fullName evidence="1">Uncharacterized protein</fullName>
    </submittedName>
</protein>
<dbReference type="EMBL" id="LFXA01000004">
    <property type="protein sequence ID" value="KNB52913.1"/>
    <property type="molecule type" value="Genomic_DNA"/>
</dbReference>
<dbReference type="AlphaFoldDB" id="A0A0K9XHZ4"/>
<evidence type="ECO:0000313" key="2">
    <source>
        <dbReference type="Proteomes" id="UP000037288"/>
    </source>
</evidence>
<dbReference type="RefSeq" id="WP_049715679.1">
    <property type="nucleotide sequence ID" value="NZ_LFXA01000004.1"/>
</dbReference>
<evidence type="ECO:0000313" key="1">
    <source>
        <dbReference type="EMBL" id="KNB52913.1"/>
    </source>
</evidence>
<proteinExistence type="predicted"/>
<keyword evidence="2" id="KW-1185">Reference proteome</keyword>
<reference evidence="2" key="1">
    <citation type="submission" date="2015-07" db="EMBL/GenBank/DDBJ databases">
        <title>Draft genome sequence of Streptomyces sp. CMAA 1322, a bacterium isolated from Caatinga biome, from dry forest semiarid of Brazil.</title>
        <authorList>
            <person name="Santos S.N."/>
            <person name="Gacesa R."/>
            <person name="Taketani R.G."/>
            <person name="Long P.F."/>
            <person name="Melo I.S."/>
        </authorList>
    </citation>
    <scope>NUCLEOTIDE SEQUENCE [LARGE SCALE GENOMIC DNA]</scope>
    <source>
        <strain evidence="2">CMAA 1322</strain>
    </source>
</reference>
<dbReference type="Proteomes" id="UP000037288">
    <property type="component" value="Unassembled WGS sequence"/>
</dbReference>
<accession>A0A0K9XHZ4</accession>
<comment type="caution">
    <text evidence="1">The sequence shown here is derived from an EMBL/GenBank/DDBJ whole genome shotgun (WGS) entry which is preliminary data.</text>
</comment>
<name>A0A0K9XHZ4_9ACTN</name>
<organism evidence="1 2">
    <name type="scientific">Streptomyces caatingaensis</name>
    <dbReference type="NCBI Taxonomy" id="1678637"/>
    <lineage>
        <taxon>Bacteria</taxon>
        <taxon>Bacillati</taxon>
        <taxon>Actinomycetota</taxon>
        <taxon>Actinomycetes</taxon>
        <taxon>Kitasatosporales</taxon>
        <taxon>Streptomycetaceae</taxon>
        <taxon>Streptomyces</taxon>
    </lineage>
</organism>
<sequence>MSDAADGRPGLLDLEGHARGIGRRLALAGRFAAARLLEGVGDLPRERWREIAVSSPQWPYAHDPHLTAVLLEKAGLSPRPSALSHTAGLLGRALDAMPVTPGRARELAVSLRDMARRTGGG</sequence>
<dbReference type="PATRIC" id="fig|1678637.3.peg.2124"/>
<gene>
    <name evidence="1" type="ORF">AC230_09820</name>
</gene>